<comment type="caution">
    <text evidence="1">The sequence shown here is derived from an EMBL/GenBank/DDBJ whole genome shotgun (WGS) entry which is preliminary data.</text>
</comment>
<sequence>MDEGPCLTESVVVASPALVPPPHGFGPLYDVENTFRSLCYGVSPTNAEWSSLNIVAVTWPQLEVAPADNRRLAQRDISDVSSMSVADSVRSFEERRPPSSAIHLFRLHVTPPPVWGADTNVAPIQPSLLPLCELRMQQQWDEQVSRANMDRLVDAFSIDQPDDRSQDQQSSHQAGGPGVQCSSLNVSPLSGWHAGMSQAGTGEQMRVASAPRCAWSADCKMLASGDSAGRFEIFQVQAELNSWRSV</sequence>
<keyword evidence="2" id="KW-1185">Reference proteome</keyword>
<evidence type="ECO:0000313" key="2">
    <source>
        <dbReference type="Proteomes" id="UP001140234"/>
    </source>
</evidence>
<dbReference type="Proteomes" id="UP001140234">
    <property type="component" value="Unassembled WGS sequence"/>
</dbReference>
<name>A0ACC1K5S8_9FUNG</name>
<proteinExistence type="predicted"/>
<accession>A0ACC1K5S8</accession>
<organism evidence="1 2">
    <name type="scientific">Coemansia nantahalensis</name>
    <dbReference type="NCBI Taxonomy" id="2789366"/>
    <lineage>
        <taxon>Eukaryota</taxon>
        <taxon>Fungi</taxon>
        <taxon>Fungi incertae sedis</taxon>
        <taxon>Zoopagomycota</taxon>
        <taxon>Kickxellomycotina</taxon>
        <taxon>Kickxellomycetes</taxon>
        <taxon>Kickxellales</taxon>
        <taxon>Kickxellaceae</taxon>
        <taxon>Coemansia</taxon>
    </lineage>
</organism>
<gene>
    <name evidence="1" type="ORF">IWQ57_001110</name>
</gene>
<reference evidence="1" key="1">
    <citation type="submission" date="2022-07" db="EMBL/GenBank/DDBJ databases">
        <title>Phylogenomic reconstructions and comparative analyses of Kickxellomycotina fungi.</title>
        <authorList>
            <person name="Reynolds N.K."/>
            <person name="Stajich J.E."/>
            <person name="Barry K."/>
            <person name="Grigoriev I.V."/>
            <person name="Crous P."/>
            <person name="Smith M.E."/>
        </authorList>
    </citation>
    <scope>NUCLEOTIDE SEQUENCE</scope>
    <source>
        <strain evidence="1">CBS 109366</strain>
    </source>
</reference>
<feature type="non-terminal residue" evidence="1">
    <location>
        <position position="246"/>
    </location>
</feature>
<evidence type="ECO:0000313" key="1">
    <source>
        <dbReference type="EMBL" id="KAJ2773827.1"/>
    </source>
</evidence>
<dbReference type="EMBL" id="JANBUJ010000172">
    <property type="protein sequence ID" value="KAJ2773827.1"/>
    <property type="molecule type" value="Genomic_DNA"/>
</dbReference>
<protein>
    <submittedName>
        <fullName evidence="1">Uncharacterized protein</fullName>
    </submittedName>
</protein>